<protein>
    <submittedName>
        <fullName evidence="1">Uncharacterized protein</fullName>
    </submittedName>
</protein>
<dbReference type="Proteomes" id="UP001055811">
    <property type="component" value="Linkage Group LG05"/>
</dbReference>
<reference evidence="2" key="1">
    <citation type="journal article" date="2022" name="Mol. Ecol. Resour.">
        <title>The genomes of chicory, endive, great burdock and yacon provide insights into Asteraceae palaeo-polyploidization history and plant inulin production.</title>
        <authorList>
            <person name="Fan W."/>
            <person name="Wang S."/>
            <person name="Wang H."/>
            <person name="Wang A."/>
            <person name="Jiang F."/>
            <person name="Liu H."/>
            <person name="Zhao H."/>
            <person name="Xu D."/>
            <person name="Zhang Y."/>
        </authorList>
    </citation>
    <scope>NUCLEOTIDE SEQUENCE [LARGE SCALE GENOMIC DNA]</scope>
    <source>
        <strain evidence="2">cv. Punajuju</strain>
    </source>
</reference>
<comment type="caution">
    <text evidence="1">The sequence shown here is derived from an EMBL/GenBank/DDBJ whole genome shotgun (WGS) entry which is preliminary data.</text>
</comment>
<reference evidence="1 2" key="2">
    <citation type="journal article" date="2022" name="Mol. Ecol. Resour.">
        <title>The genomes of chicory, endive, great burdock and yacon provide insights into Asteraceae paleo-polyploidization history and plant inulin production.</title>
        <authorList>
            <person name="Fan W."/>
            <person name="Wang S."/>
            <person name="Wang H."/>
            <person name="Wang A."/>
            <person name="Jiang F."/>
            <person name="Liu H."/>
            <person name="Zhao H."/>
            <person name="Xu D."/>
            <person name="Zhang Y."/>
        </authorList>
    </citation>
    <scope>NUCLEOTIDE SEQUENCE [LARGE SCALE GENOMIC DNA]</scope>
    <source>
        <strain evidence="2">cv. Punajuju</strain>
        <tissue evidence="1">Leaves</tissue>
    </source>
</reference>
<accession>A0ACB9CQS5</accession>
<dbReference type="EMBL" id="CM042013">
    <property type="protein sequence ID" value="KAI3736620.1"/>
    <property type="molecule type" value="Genomic_DNA"/>
</dbReference>
<evidence type="ECO:0000313" key="1">
    <source>
        <dbReference type="EMBL" id="KAI3736620.1"/>
    </source>
</evidence>
<name>A0ACB9CQS5_CICIN</name>
<sequence>MDEALVKENAIVDEGVIDENENVDEALVEENATVDECVIGEMPNVDVLNEHTCVENVNMDDNEVGENPSNVNVDVVIEDHCCVNPKLRKKQSMVLTCLYLLSRSI</sequence>
<keyword evidence="2" id="KW-1185">Reference proteome</keyword>
<evidence type="ECO:0000313" key="2">
    <source>
        <dbReference type="Proteomes" id="UP001055811"/>
    </source>
</evidence>
<gene>
    <name evidence="1" type="ORF">L2E82_26529</name>
</gene>
<organism evidence="1 2">
    <name type="scientific">Cichorium intybus</name>
    <name type="common">Chicory</name>
    <dbReference type="NCBI Taxonomy" id="13427"/>
    <lineage>
        <taxon>Eukaryota</taxon>
        <taxon>Viridiplantae</taxon>
        <taxon>Streptophyta</taxon>
        <taxon>Embryophyta</taxon>
        <taxon>Tracheophyta</taxon>
        <taxon>Spermatophyta</taxon>
        <taxon>Magnoliopsida</taxon>
        <taxon>eudicotyledons</taxon>
        <taxon>Gunneridae</taxon>
        <taxon>Pentapetalae</taxon>
        <taxon>asterids</taxon>
        <taxon>campanulids</taxon>
        <taxon>Asterales</taxon>
        <taxon>Asteraceae</taxon>
        <taxon>Cichorioideae</taxon>
        <taxon>Cichorieae</taxon>
        <taxon>Cichoriinae</taxon>
        <taxon>Cichorium</taxon>
    </lineage>
</organism>
<proteinExistence type="predicted"/>